<evidence type="ECO:0000313" key="4">
    <source>
        <dbReference type="Proteomes" id="UP000596742"/>
    </source>
</evidence>
<comment type="caution">
    <text evidence="3">The sequence shown here is derived from an EMBL/GenBank/DDBJ whole genome shotgun (WGS) entry which is preliminary data.</text>
</comment>
<feature type="chain" id="PRO_5032299580" evidence="2">
    <location>
        <begin position="18"/>
        <end position="434"/>
    </location>
</feature>
<keyword evidence="4" id="KW-1185">Reference proteome</keyword>
<dbReference type="Proteomes" id="UP000596742">
    <property type="component" value="Unassembled WGS sequence"/>
</dbReference>
<organism evidence="3 4">
    <name type="scientific">Mytilus galloprovincialis</name>
    <name type="common">Mediterranean mussel</name>
    <dbReference type="NCBI Taxonomy" id="29158"/>
    <lineage>
        <taxon>Eukaryota</taxon>
        <taxon>Metazoa</taxon>
        <taxon>Spiralia</taxon>
        <taxon>Lophotrochozoa</taxon>
        <taxon>Mollusca</taxon>
        <taxon>Bivalvia</taxon>
        <taxon>Autobranchia</taxon>
        <taxon>Pteriomorphia</taxon>
        <taxon>Mytilida</taxon>
        <taxon>Mytiloidea</taxon>
        <taxon>Mytilidae</taxon>
        <taxon>Mytilinae</taxon>
        <taxon>Mytilus</taxon>
    </lineage>
</organism>
<dbReference type="EMBL" id="UYJE01009305">
    <property type="protein sequence ID" value="VDI72168.1"/>
    <property type="molecule type" value="Genomic_DNA"/>
</dbReference>
<evidence type="ECO:0000313" key="3">
    <source>
        <dbReference type="EMBL" id="VDI72168.1"/>
    </source>
</evidence>
<dbReference type="OrthoDB" id="6060659at2759"/>
<feature type="signal peptide" evidence="2">
    <location>
        <begin position="1"/>
        <end position="17"/>
    </location>
</feature>
<dbReference type="InterPro" id="IPR039051">
    <property type="entry name" value="SE-CTX-like"/>
</dbReference>
<keyword evidence="1" id="KW-0812">Transmembrane</keyword>
<accession>A0A8B6GZK4</accession>
<keyword evidence="1" id="KW-1133">Transmembrane helix</keyword>
<gene>
    <name evidence="3" type="ORF">MGAL_10B029697</name>
</gene>
<dbReference type="AlphaFoldDB" id="A0A8B6GZK4"/>
<keyword evidence="1" id="KW-0472">Membrane</keyword>
<keyword evidence="2" id="KW-0732">Signal</keyword>
<evidence type="ECO:0000256" key="1">
    <source>
        <dbReference type="SAM" id="Phobius"/>
    </source>
</evidence>
<dbReference type="PANTHER" id="PTHR40472:SF6">
    <property type="entry name" value="RICIN B-TYPE LECTIN DOMAIN-CONTAINING PROTEIN"/>
    <property type="match status" value="1"/>
</dbReference>
<dbReference type="PANTHER" id="PTHR40472">
    <property type="entry name" value="RICIN B-TYPE LECTIN DOMAIN-CONTAINING PROTEIN"/>
    <property type="match status" value="1"/>
</dbReference>
<reference evidence="3" key="1">
    <citation type="submission" date="2018-11" db="EMBL/GenBank/DDBJ databases">
        <authorList>
            <person name="Alioto T."/>
            <person name="Alioto T."/>
        </authorList>
    </citation>
    <scope>NUCLEOTIDE SEQUENCE</scope>
</reference>
<name>A0A8B6GZK4_MYTGA</name>
<sequence length="434" mass="50222">MRTIAIIICFACIAVIADDGDIKDVLDKVEKGTDAAKELIDVMSTATETLGVLSKFSKFGGPVGIFLGSIGPVLSIISIFLPERPSEELLFMKEKFAEMDAKFDQVFNRFGDVENLIREKALKGQYGEYEQNIVALSDKLQMYLSAPQNAAESMKRQFIRNYESYYDSSALKLYNGIIKGHALSDDIPGTVMQYTKYDRKMFRKIMTSLLNVIVQGVKVQIAYLNMKGENDTYNRIDWEQKLNHLGTSMDEWDIEVKNKWHTQAEKEIDEKLAEYEGSSNSKVAENLYSFLVDKYYWRDWHVLAYKDIKGYKKHMVKVCPETGYRRFRKHGRNLMVGSVDSNATVFDIDSIRDELNRVKTNKKCSKWQFWCKVKNYKAEEIYNRYLPAKFRYTCKYASTGVIDTKNNDVHHRAKTIRLVKTSDRMQIYIFGSGY</sequence>
<feature type="transmembrane region" description="Helical" evidence="1">
    <location>
        <begin position="59"/>
        <end position="81"/>
    </location>
</feature>
<evidence type="ECO:0000256" key="2">
    <source>
        <dbReference type="SAM" id="SignalP"/>
    </source>
</evidence>
<protein>
    <submittedName>
        <fullName evidence="3">Uncharacterized protein</fullName>
    </submittedName>
</protein>
<proteinExistence type="predicted"/>